<dbReference type="Pfam" id="PF05524">
    <property type="entry name" value="PEP-utilisers_N"/>
    <property type="match status" value="1"/>
</dbReference>
<dbReference type="InterPro" id="IPR008731">
    <property type="entry name" value="PTS_EIN"/>
</dbReference>
<dbReference type="Pfam" id="PF00381">
    <property type="entry name" value="PTS-HPr"/>
    <property type="match status" value="1"/>
</dbReference>
<proteinExistence type="inferred from homology"/>
<evidence type="ECO:0000256" key="4">
    <source>
        <dbReference type="ARBA" id="ARBA00012095"/>
    </source>
</evidence>
<comment type="catalytic activity">
    <reaction evidence="1">
        <text>dihydroxyacetone + phosphoenolpyruvate = dihydroxyacetone phosphate + pyruvate</text>
        <dbReference type="Rhea" id="RHEA:18381"/>
        <dbReference type="ChEBI" id="CHEBI:15361"/>
        <dbReference type="ChEBI" id="CHEBI:16016"/>
        <dbReference type="ChEBI" id="CHEBI:57642"/>
        <dbReference type="ChEBI" id="CHEBI:58702"/>
        <dbReference type="EC" id="2.7.1.121"/>
    </reaction>
</comment>
<dbReference type="CDD" id="cd00367">
    <property type="entry name" value="PTS-HPr_like"/>
    <property type="match status" value="1"/>
</dbReference>
<dbReference type="PANTHER" id="PTHR38594:SF1">
    <property type="entry name" value="PEP-DEPENDENT DIHYDROXYACETONE KINASE, PHOSPHORYL DONOR SUBUNIT DHAM"/>
    <property type="match status" value="1"/>
</dbReference>
<keyword evidence="5 9" id="KW-0808">Transferase</keyword>
<reference evidence="9 10" key="2">
    <citation type="submission" date="2020-03" db="EMBL/GenBank/DDBJ databases">
        <title>Rahnella aceri sp. nov., isoated from traditional Jeju Makgeolli.</title>
        <authorList>
            <person name="Kim I.S."/>
            <person name="Jeon D."/>
        </authorList>
    </citation>
    <scope>NUCLEOTIDE SEQUENCE [LARGE SCALE GENOMIC DNA]</scope>
    <source>
        <strain evidence="9 10">Lac-M11</strain>
    </source>
</reference>
<dbReference type="SUPFAM" id="SSF55594">
    <property type="entry name" value="HPr-like"/>
    <property type="match status" value="1"/>
</dbReference>
<dbReference type="SUPFAM" id="SSF52009">
    <property type="entry name" value="Phosphohistidine domain"/>
    <property type="match status" value="1"/>
</dbReference>
<dbReference type="InterPro" id="IPR036637">
    <property type="entry name" value="Phosphohistidine_dom_sf"/>
</dbReference>
<dbReference type="Pfam" id="PF03610">
    <property type="entry name" value="EIIA-man"/>
    <property type="match status" value="1"/>
</dbReference>
<dbReference type="InterPro" id="IPR004701">
    <property type="entry name" value="PTS_EIIA_man-typ"/>
</dbReference>
<dbReference type="PROSITE" id="PS00369">
    <property type="entry name" value="PTS_HPR_HIS"/>
    <property type="match status" value="1"/>
</dbReference>
<keyword evidence="9" id="KW-0418">Kinase</keyword>
<dbReference type="Proteomes" id="UP000476696">
    <property type="component" value="Unassembled WGS sequence"/>
</dbReference>
<accession>A0A6M2B269</accession>
<protein>
    <recommendedName>
        <fullName evidence="4">phosphoenolpyruvate--glycerone phosphotransferase</fullName>
        <ecNumber evidence="4">2.7.1.121</ecNumber>
    </recommendedName>
</protein>
<comment type="similarity">
    <text evidence="3">Belongs to the PEP-utilizing enzyme family.</text>
</comment>
<dbReference type="GO" id="GO:0047324">
    <property type="term" value="F:phosphoenolpyruvate-glycerone phosphotransferase activity"/>
    <property type="evidence" value="ECO:0007669"/>
    <property type="project" value="UniProtKB-EC"/>
</dbReference>
<dbReference type="NCBIfam" id="NF008478">
    <property type="entry name" value="PRK11377.1"/>
    <property type="match status" value="1"/>
</dbReference>
<dbReference type="InterPro" id="IPR000032">
    <property type="entry name" value="HPr-like"/>
</dbReference>
<evidence type="ECO:0000259" key="7">
    <source>
        <dbReference type="PROSITE" id="PS51096"/>
    </source>
</evidence>
<evidence type="ECO:0000313" key="9">
    <source>
        <dbReference type="EMBL" id="NGX86577.1"/>
    </source>
</evidence>
<dbReference type="EMBL" id="JAADJS010000001">
    <property type="protein sequence ID" value="NGX86577.1"/>
    <property type="molecule type" value="Genomic_DNA"/>
</dbReference>
<dbReference type="Gene3D" id="3.40.50.510">
    <property type="entry name" value="Phosphotransferase system, mannose-type IIA component"/>
    <property type="match status" value="1"/>
</dbReference>
<dbReference type="RefSeq" id="WP_165058012.1">
    <property type="nucleotide sequence ID" value="NZ_JAADJS010000001.1"/>
</dbReference>
<organism evidence="9 10">
    <name type="scientific">Rahnella contaminans</name>
    <dbReference type="NCBI Taxonomy" id="2703882"/>
    <lineage>
        <taxon>Bacteria</taxon>
        <taxon>Pseudomonadati</taxon>
        <taxon>Pseudomonadota</taxon>
        <taxon>Gammaproteobacteria</taxon>
        <taxon>Enterobacterales</taxon>
        <taxon>Yersiniaceae</taxon>
        <taxon>Rahnella</taxon>
    </lineage>
</organism>
<evidence type="ECO:0000256" key="2">
    <source>
        <dbReference type="ARBA" id="ARBA00002788"/>
    </source>
</evidence>
<dbReference type="PROSITE" id="PS51096">
    <property type="entry name" value="PTS_EIIA_TYPE_4"/>
    <property type="match status" value="1"/>
</dbReference>
<comment type="function">
    <text evidence="2">Component of the dihydroxyacetone kinase complex, which is responsible for the phosphoenolpyruvate (PEP)-dependent phosphorylation of dihydroxyacetone. DhaM serves as the phosphoryl donor. Is phosphorylated by phosphoenolpyruvate in an EI- and HPr-dependent reaction, and a phosphorelay system on histidine residues finally leads to phosphoryl transfer to DhaL and dihydroxyacetone.</text>
</comment>
<reference evidence="9 10" key="1">
    <citation type="submission" date="2020-01" db="EMBL/GenBank/DDBJ databases">
        <authorList>
            <person name="Lee S.D."/>
        </authorList>
    </citation>
    <scope>NUCLEOTIDE SEQUENCE [LARGE SCALE GENOMIC DNA]</scope>
    <source>
        <strain evidence="9 10">Lac-M11</strain>
    </source>
</reference>
<dbReference type="InterPro" id="IPR036662">
    <property type="entry name" value="PTS_EIIA_man-typ_sf"/>
</dbReference>
<dbReference type="PROSITE" id="PS51350">
    <property type="entry name" value="PTS_HPR_DOM"/>
    <property type="match status" value="1"/>
</dbReference>
<dbReference type="InterPro" id="IPR039643">
    <property type="entry name" value="DhaM"/>
</dbReference>
<sequence length="479" mass="50962">MVNLVIVSHSAQLGNGVGELARQMLSGDGCKLAIAAGIDDVDNPIGTDPIKVMEAIESVADTDHVLVMMDIGSALLSAETALDLLDPAIAAKVRLCAAPLVEGTLAATVSAAAGAGIDKVINDAMNALEAKRVQLGLPPHTPSSPVVASFADDRDVRSASVMIRNPNGLHVRPASRLVAALSGFDAELVLEKDGKRATPDNINQIALLQVRCNDPLTLLARGPQADAALAAFTALAAEDFGESAEIAKAENPAPAPLLTRVEGSAVLWDLPHQLPGLQPCTDVLQEQRNLMRAIELTLDDLNVLTVMAEEKYSADIAAIFSGHHMLLDDADLYEEACRIISEKYCSASWAWDSVMTGLSKQYRQLNDSYLQARYIDIEDLRNRTLAHLAGKSVAQPAISWPAILIADDIFPSTVLQLDAQQIKGICLRAGSDVSHSAIIAREAGIAFLCQQYDALKNIIPGDGLTLDMAQKRVIRPQAG</sequence>
<dbReference type="InterPro" id="IPR008279">
    <property type="entry name" value="PEP-util_enz_mobile_dom"/>
</dbReference>
<dbReference type="NCBIfam" id="TIGR02364">
    <property type="entry name" value="dha_pts"/>
    <property type="match status" value="1"/>
</dbReference>
<feature type="domain" description="PTS EIIA type-4" evidence="7">
    <location>
        <begin position="1"/>
        <end position="135"/>
    </location>
</feature>
<dbReference type="InterPro" id="IPR036618">
    <property type="entry name" value="PtsI_HPr-bd_sf"/>
</dbReference>
<dbReference type="Pfam" id="PF00391">
    <property type="entry name" value="PEP-utilizers"/>
    <property type="match status" value="1"/>
</dbReference>
<evidence type="ECO:0000256" key="5">
    <source>
        <dbReference type="ARBA" id="ARBA00022679"/>
    </source>
</evidence>
<dbReference type="AlphaFoldDB" id="A0A6M2B269"/>
<name>A0A6M2B269_9GAMM</name>
<dbReference type="InterPro" id="IPR001020">
    <property type="entry name" value="PTS_HPr_His_P_site"/>
</dbReference>
<dbReference type="GO" id="GO:0016020">
    <property type="term" value="C:membrane"/>
    <property type="evidence" value="ECO:0007669"/>
    <property type="project" value="InterPro"/>
</dbReference>
<comment type="caution">
    <text evidence="9">The sequence shown here is derived from an EMBL/GenBank/DDBJ whole genome shotgun (WGS) entry which is preliminary data.</text>
</comment>
<dbReference type="EC" id="2.7.1.121" evidence="4"/>
<dbReference type="SUPFAM" id="SSF47831">
    <property type="entry name" value="Enzyme I of the PEP:sugar phosphotransferase system HPr-binding (sub)domain"/>
    <property type="match status" value="1"/>
</dbReference>
<evidence type="ECO:0000259" key="8">
    <source>
        <dbReference type="PROSITE" id="PS51350"/>
    </source>
</evidence>
<dbReference type="InterPro" id="IPR012844">
    <property type="entry name" value="DhaM_N"/>
</dbReference>
<evidence type="ECO:0000256" key="1">
    <source>
        <dbReference type="ARBA" id="ARBA00001113"/>
    </source>
</evidence>
<dbReference type="Gene3D" id="1.10.274.10">
    <property type="entry name" value="PtsI, HPr-binding domain"/>
    <property type="match status" value="1"/>
</dbReference>
<gene>
    <name evidence="9" type="primary">dhaM</name>
    <name evidence="9" type="ORF">GW579_05670</name>
</gene>
<dbReference type="SUPFAM" id="SSF53062">
    <property type="entry name" value="PTS system fructose IIA component-like"/>
    <property type="match status" value="1"/>
</dbReference>
<dbReference type="Gene3D" id="3.50.30.10">
    <property type="entry name" value="Phosphohistidine domain"/>
    <property type="match status" value="1"/>
</dbReference>
<dbReference type="InterPro" id="IPR035895">
    <property type="entry name" value="HPr-like_sf"/>
</dbReference>
<comment type="subunit">
    <text evidence="6">Homodimer. The dihydroxyacetone kinase complex is composed of a homodimer of DhaM, a homodimer of DhaK and the subunit DhaL.</text>
</comment>
<keyword evidence="10" id="KW-1185">Reference proteome</keyword>
<evidence type="ECO:0000256" key="6">
    <source>
        <dbReference type="ARBA" id="ARBA00046577"/>
    </source>
</evidence>
<evidence type="ECO:0000313" key="10">
    <source>
        <dbReference type="Proteomes" id="UP000476696"/>
    </source>
</evidence>
<dbReference type="PANTHER" id="PTHR38594">
    <property type="entry name" value="PEP-DEPENDENT DIHYDROXYACETONE KINASE, PHOSPHORYL DONOR SUBUNIT DHAM"/>
    <property type="match status" value="1"/>
</dbReference>
<dbReference type="GO" id="GO:0009401">
    <property type="term" value="P:phosphoenolpyruvate-dependent sugar phosphotransferase system"/>
    <property type="evidence" value="ECO:0007669"/>
    <property type="project" value="InterPro"/>
</dbReference>
<dbReference type="GO" id="GO:0019563">
    <property type="term" value="P:glycerol catabolic process"/>
    <property type="evidence" value="ECO:0007669"/>
    <property type="project" value="InterPro"/>
</dbReference>
<feature type="domain" description="HPr" evidence="8">
    <location>
        <begin position="156"/>
        <end position="243"/>
    </location>
</feature>
<evidence type="ECO:0000256" key="3">
    <source>
        <dbReference type="ARBA" id="ARBA00007837"/>
    </source>
</evidence>
<dbReference type="Gene3D" id="3.30.1340.10">
    <property type="entry name" value="HPr-like"/>
    <property type="match status" value="1"/>
</dbReference>